<evidence type="ECO:0000313" key="1">
    <source>
        <dbReference type="EMBL" id="CAB4038542.1"/>
    </source>
</evidence>
<accession>A0A7D9LQF8</accession>
<organism evidence="1 2">
    <name type="scientific">Paramuricea clavata</name>
    <name type="common">Red gorgonian</name>
    <name type="synonym">Violescent sea-whip</name>
    <dbReference type="NCBI Taxonomy" id="317549"/>
    <lineage>
        <taxon>Eukaryota</taxon>
        <taxon>Metazoa</taxon>
        <taxon>Cnidaria</taxon>
        <taxon>Anthozoa</taxon>
        <taxon>Octocorallia</taxon>
        <taxon>Malacalcyonacea</taxon>
        <taxon>Plexauridae</taxon>
        <taxon>Paramuricea</taxon>
    </lineage>
</organism>
<reference evidence="1" key="1">
    <citation type="submission" date="2020-04" db="EMBL/GenBank/DDBJ databases">
        <authorList>
            <person name="Alioto T."/>
            <person name="Alioto T."/>
            <person name="Gomez Garrido J."/>
        </authorList>
    </citation>
    <scope>NUCLEOTIDE SEQUENCE</scope>
    <source>
        <strain evidence="1">A484AB</strain>
    </source>
</reference>
<evidence type="ECO:0000313" key="2">
    <source>
        <dbReference type="Proteomes" id="UP001152795"/>
    </source>
</evidence>
<dbReference type="AlphaFoldDB" id="A0A7D9LQF8"/>
<dbReference type="Proteomes" id="UP001152795">
    <property type="component" value="Unassembled WGS sequence"/>
</dbReference>
<gene>
    <name evidence="1" type="ORF">PACLA_8A049205</name>
</gene>
<dbReference type="EMBL" id="CACRXK020024336">
    <property type="protein sequence ID" value="CAB4038542.1"/>
    <property type="molecule type" value="Genomic_DNA"/>
</dbReference>
<dbReference type="OrthoDB" id="5984621at2759"/>
<comment type="caution">
    <text evidence="1">The sequence shown here is derived from an EMBL/GenBank/DDBJ whole genome shotgun (WGS) entry which is preliminary data.</text>
</comment>
<proteinExistence type="predicted"/>
<keyword evidence="2" id="KW-1185">Reference proteome</keyword>
<name>A0A7D9LQF8_PARCT</name>
<sequence length="178" mass="20686">MPFFHPTEEPGSEGEKTASLELFIVEKRSNDSDKLSFEKFSFRSCDTTVVVKETLFFAILKDFHFHKKVAHVFFESHEEESADISSPSSKRFYFEHIELQAVKVILTLLPAIDLPDDLKVIKYSLGIPRQLPPMTFENACLYFDAFARNNIQYDSYKDISYDVMKHYSKIRELGPIIE</sequence>
<protein>
    <submittedName>
        <fullName evidence="1">Uncharacterized protein</fullName>
    </submittedName>
</protein>